<dbReference type="SMART" id="SM00633">
    <property type="entry name" value="Glyco_10"/>
    <property type="match status" value="1"/>
</dbReference>
<organism evidence="12 13">
    <name type="scientific">Plantactinospora siamensis</name>
    <dbReference type="NCBI Taxonomy" id="555372"/>
    <lineage>
        <taxon>Bacteria</taxon>
        <taxon>Bacillati</taxon>
        <taxon>Actinomycetota</taxon>
        <taxon>Actinomycetes</taxon>
        <taxon>Micromonosporales</taxon>
        <taxon>Micromonosporaceae</taxon>
        <taxon>Plantactinospora</taxon>
    </lineage>
</organism>
<keyword evidence="3" id="KW-0858">Xylan degradation</keyword>
<keyword evidence="4 10" id="KW-0732">Signal</keyword>
<evidence type="ECO:0000313" key="13">
    <source>
        <dbReference type="Proteomes" id="UP001589894"/>
    </source>
</evidence>
<proteinExistence type="inferred from homology"/>
<dbReference type="PANTHER" id="PTHR31490:SF88">
    <property type="entry name" value="BETA-XYLANASE"/>
    <property type="match status" value="1"/>
</dbReference>
<keyword evidence="7 9" id="KW-0326">Glycosidase</keyword>
<keyword evidence="13" id="KW-1185">Reference proteome</keyword>
<accession>A0ABV6P3M7</accession>
<feature type="chain" id="PRO_5047302537" description="Beta-xylanase" evidence="10">
    <location>
        <begin position="25"/>
        <end position="383"/>
    </location>
</feature>
<evidence type="ECO:0000259" key="11">
    <source>
        <dbReference type="PROSITE" id="PS51760"/>
    </source>
</evidence>
<evidence type="ECO:0000256" key="3">
    <source>
        <dbReference type="ARBA" id="ARBA00022651"/>
    </source>
</evidence>
<dbReference type="EMBL" id="JBHLUE010000026">
    <property type="protein sequence ID" value="MFC0567579.1"/>
    <property type="molecule type" value="Genomic_DNA"/>
</dbReference>
<comment type="similarity">
    <text evidence="2 9">Belongs to the glycosyl hydrolase 10 (cellulase F) family.</text>
</comment>
<gene>
    <name evidence="12" type="ORF">ACFFHU_26005</name>
</gene>
<comment type="catalytic activity">
    <reaction evidence="1 9">
        <text>Endohydrolysis of (1-&gt;4)-beta-D-xylosidic linkages in xylans.</text>
        <dbReference type="EC" id="3.2.1.8"/>
    </reaction>
</comment>
<keyword evidence="8 9" id="KW-0624">Polysaccharide degradation</keyword>
<dbReference type="Proteomes" id="UP001589894">
    <property type="component" value="Unassembled WGS sequence"/>
</dbReference>
<dbReference type="Pfam" id="PF00331">
    <property type="entry name" value="Glyco_hydro_10"/>
    <property type="match status" value="1"/>
</dbReference>
<dbReference type="InterPro" id="IPR044846">
    <property type="entry name" value="GH10"/>
</dbReference>
<evidence type="ECO:0000256" key="7">
    <source>
        <dbReference type="ARBA" id="ARBA00023295"/>
    </source>
</evidence>
<evidence type="ECO:0000256" key="8">
    <source>
        <dbReference type="ARBA" id="ARBA00023326"/>
    </source>
</evidence>
<keyword evidence="5 9" id="KW-0378">Hydrolase</keyword>
<reference evidence="12 13" key="1">
    <citation type="submission" date="2024-09" db="EMBL/GenBank/DDBJ databases">
        <authorList>
            <person name="Sun Q."/>
            <person name="Mori K."/>
        </authorList>
    </citation>
    <scope>NUCLEOTIDE SEQUENCE [LARGE SCALE GENOMIC DNA]</scope>
    <source>
        <strain evidence="12 13">TBRC 2205</strain>
    </source>
</reference>
<feature type="signal peptide" evidence="10">
    <location>
        <begin position="1"/>
        <end position="24"/>
    </location>
</feature>
<dbReference type="EC" id="3.2.1.8" evidence="9"/>
<dbReference type="PANTHER" id="PTHR31490">
    <property type="entry name" value="GLYCOSYL HYDROLASE"/>
    <property type="match status" value="1"/>
</dbReference>
<keyword evidence="6 9" id="KW-0119">Carbohydrate metabolism</keyword>
<dbReference type="InterPro" id="IPR001000">
    <property type="entry name" value="GH10_dom"/>
</dbReference>
<dbReference type="PRINTS" id="PR00134">
    <property type="entry name" value="GLHYDRLASE10"/>
</dbReference>
<evidence type="ECO:0000256" key="9">
    <source>
        <dbReference type="RuleBase" id="RU361174"/>
    </source>
</evidence>
<evidence type="ECO:0000313" key="12">
    <source>
        <dbReference type="EMBL" id="MFC0567579.1"/>
    </source>
</evidence>
<dbReference type="RefSeq" id="WP_377342883.1">
    <property type="nucleotide sequence ID" value="NZ_JBHLUE010000026.1"/>
</dbReference>
<dbReference type="Gene3D" id="3.20.20.80">
    <property type="entry name" value="Glycosidases"/>
    <property type="match status" value="1"/>
</dbReference>
<dbReference type="InterPro" id="IPR017853">
    <property type="entry name" value="GH"/>
</dbReference>
<name>A0ABV6P3M7_9ACTN</name>
<sequence>MRRGLRLGVALLAMALAGSTTAAAAAPAGPGHFRPPADSLRALAAPTGLRFGTAVVPSDFDNPAYAKVVGEQFSVLTPGNEMKWQLVEPTRGTYDWSGGDRVVTFAQAHDQLVRGHTLMWHNQLPDWLTTGVSDGSISNDQLRALLHKHITDEVTHFRGKIWQWDVANEFFANSWDPHPLADGINGDDFWVSHLGEGILTDAFRWAHEADPHALLFYNDFNIGGEDGTNAKADAVYAWIKRMRAEGVPIDGVGSQGHVDTQYGYPRQLTDDLRRYASTGAKVAITEADVRTFVNNATEQVPTDHLAEFAQPYEFSNMLKACLAVPECLSFTAWGFTDAESWIPDVFPGEGYALLYDVHLNPKPVYTDLQDDLRLARHGAPHRR</sequence>
<feature type="domain" description="GH10" evidence="11">
    <location>
        <begin position="34"/>
        <end position="371"/>
    </location>
</feature>
<evidence type="ECO:0000256" key="2">
    <source>
        <dbReference type="ARBA" id="ARBA00007495"/>
    </source>
</evidence>
<protein>
    <recommendedName>
        <fullName evidence="9">Beta-xylanase</fullName>
        <ecNumber evidence="9">3.2.1.8</ecNumber>
    </recommendedName>
</protein>
<evidence type="ECO:0000256" key="4">
    <source>
        <dbReference type="ARBA" id="ARBA00022729"/>
    </source>
</evidence>
<evidence type="ECO:0000256" key="10">
    <source>
        <dbReference type="SAM" id="SignalP"/>
    </source>
</evidence>
<comment type="caution">
    <text evidence="12">The sequence shown here is derived from an EMBL/GenBank/DDBJ whole genome shotgun (WGS) entry which is preliminary data.</text>
</comment>
<evidence type="ECO:0000256" key="6">
    <source>
        <dbReference type="ARBA" id="ARBA00023277"/>
    </source>
</evidence>
<dbReference type="SUPFAM" id="SSF51445">
    <property type="entry name" value="(Trans)glycosidases"/>
    <property type="match status" value="1"/>
</dbReference>
<evidence type="ECO:0000256" key="5">
    <source>
        <dbReference type="ARBA" id="ARBA00022801"/>
    </source>
</evidence>
<dbReference type="PROSITE" id="PS51760">
    <property type="entry name" value="GH10_2"/>
    <property type="match status" value="1"/>
</dbReference>
<evidence type="ECO:0000256" key="1">
    <source>
        <dbReference type="ARBA" id="ARBA00000681"/>
    </source>
</evidence>